<dbReference type="RefSeq" id="WP_183861871.1">
    <property type="nucleotide sequence ID" value="NZ_JACHFH010000022.1"/>
</dbReference>
<dbReference type="AlphaFoldDB" id="A0A840URB6"/>
<dbReference type="SUPFAM" id="SSF52141">
    <property type="entry name" value="Uracil-DNA glycosylase-like"/>
    <property type="match status" value="1"/>
</dbReference>
<organism evidence="2 3">
    <name type="scientific">Pectinatus brassicae</name>
    <dbReference type="NCBI Taxonomy" id="862415"/>
    <lineage>
        <taxon>Bacteria</taxon>
        <taxon>Bacillati</taxon>
        <taxon>Bacillota</taxon>
        <taxon>Negativicutes</taxon>
        <taxon>Selenomonadales</taxon>
        <taxon>Selenomonadaceae</taxon>
        <taxon>Pectinatus</taxon>
    </lineage>
</organism>
<dbReference type="Proteomes" id="UP000559117">
    <property type="component" value="Unassembled WGS sequence"/>
</dbReference>
<evidence type="ECO:0000259" key="1">
    <source>
        <dbReference type="SMART" id="SM00986"/>
    </source>
</evidence>
<name>A0A840URB6_9FIRM</name>
<feature type="domain" description="Uracil-DNA glycosylase-like" evidence="1">
    <location>
        <begin position="8"/>
        <end position="163"/>
    </location>
</feature>
<comment type="caution">
    <text evidence="2">The sequence shown here is derived from an EMBL/GenBank/DDBJ whole genome shotgun (WGS) entry which is preliminary data.</text>
</comment>
<dbReference type="NCBIfam" id="TIGR04274">
    <property type="entry name" value="hypoxanDNAglyco"/>
    <property type="match status" value="1"/>
</dbReference>
<reference evidence="2 3" key="1">
    <citation type="submission" date="2020-08" db="EMBL/GenBank/DDBJ databases">
        <title>Genomic Encyclopedia of Type Strains, Phase IV (KMG-IV): sequencing the most valuable type-strain genomes for metagenomic binning, comparative biology and taxonomic classification.</title>
        <authorList>
            <person name="Goeker M."/>
        </authorList>
    </citation>
    <scope>NUCLEOTIDE SEQUENCE [LARGE SCALE GENOMIC DNA]</scope>
    <source>
        <strain evidence="2 3">DSM 24661</strain>
    </source>
</reference>
<evidence type="ECO:0000313" key="3">
    <source>
        <dbReference type="Proteomes" id="UP000559117"/>
    </source>
</evidence>
<evidence type="ECO:0000313" key="2">
    <source>
        <dbReference type="EMBL" id="MBB5336702.1"/>
    </source>
</evidence>
<dbReference type="SMART" id="SM00987">
    <property type="entry name" value="UreE_C"/>
    <property type="match status" value="1"/>
</dbReference>
<dbReference type="Pfam" id="PF03167">
    <property type="entry name" value="UDG"/>
    <property type="match status" value="1"/>
</dbReference>
<gene>
    <name evidence="2" type="ORF">HNR32_001856</name>
</gene>
<dbReference type="InterPro" id="IPR026353">
    <property type="entry name" value="Hypoxan-DNA_Glyclase"/>
</dbReference>
<sequence length="164" mass="19186">MSYCIGFEPSVDNNSKILILGSMPGISSLQQQQYYAHPQNRFWRLWAYLLQRDTVPHIYSEKLQMLLDNNIALWDSIAACNREGSLDNAIENEQSNDFKAFFKKYPKIYKICFNGGKSYNCFKKYNKDLLQSKKYKFYQLPSTSPANARFSFVDLCEAWKNVLD</sequence>
<proteinExistence type="predicted"/>
<dbReference type="CDD" id="cd10032">
    <property type="entry name" value="UDG-F6_HDG"/>
    <property type="match status" value="1"/>
</dbReference>
<accession>A0A840URB6</accession>
<dbReference type="InterPro" id="IPR036895">
    <property type="entry name" value="Uracil-DNA_glycosylase-like_sf"/>
</dbReference>
<dbReference type="Gene3D" id="3.40.470.10">
    <property type="entry name" value="Uracil-DNA glycosylase-like domain"/>
    <property type="match status" value="1"/>
</dbReference>
<keyword evidence="3" id="KW-1185">Reference proteome</keyword>
<protein>
    <submittedName>
        <fullName evidence="2">Hypoxanthine-DNA glycosylase</fullName>
    </submittedName>
</protein>
<dbReference type="EMBL" id="JACHFH010000022">
    <property type="protein sequence ID" value="MBB5336702.1"/>
    <property type="molecule type" value="Genomic_DNA"/>
</dbReference>
<dbReference type="SMART" id="SM00986">
    <property type="entry name" value="UDG"/>
    <property type="match status" value="1"/>
</dbReference>
<dbReference type="InterPro" id="IPR005122">
    <property type="entry name" value="Uracil-DNA_glycosylase-like"/>
</dbReference>